<comment type="caution">
    <text evidence="2">The sequence shown here is derived from an EMBL/GenBank/DDBJ whole genome shotgun (WGS) entry which is preliminary data.</text>
</comment>
<reference evidence="2 3" key="1">
    <citation type="submission" date="2019-02" db="EMBL/GenBank/DDBJ databases">
        <title>Genomic Encyclopedia of Archaeal and Bacterial Type Strains, Phase II (KMG-II): from individual species to whole genera.</title>
        <authorList>
            <person name="Goeker M."/>
        </authorList>
    </citation>
    <scope>NUCLEOTIDE SEQUENCE [LARGE SCALE GENOMIC DNA]</scope>
    <source>
        <strain evidence="2 3">DSM 18328</strain>
    </source>
</reference>
<keyword evidence="1" id="KW-0812">Transmembrane</keyword>
<feature type="transmembrane region" description="Helical" evidence="1">
    <location>
        <begin position="157"/>
        <end position="176"/>
    </location>
</feature>
<keyword evidence="1" id="KW-1133">Transmembrane helix</keyword>
<dbReference type="OrthoDB" id="203822at2157"/>
<feature type="transmembrane region" description="Helical" evidence="1">
    <location>
        <begin position="214"/>
        <end position="233"/>
    </location>
</feature>
<evidence type="ECO:0000313" key="3">
    <source>
        <dbReference type="Proteomes" id="UP000291097"/>
    </source>
</evidence>
<name>A0A482Y1C3_9EURY</name>
<sequence length="248" mass="27381">MKARTLLGISLLAALLLLGAIIYPGALIQPYSGESEYYSIAHESSEAFNETIEEENLSTSDALSVEDLSQSEQRAFTQAQEQTPTEDDYGPNGWQSLGEPPVCDNTLLLCNEYEEMPAPSNDVYTVVEDTNGELYLVRVSFDIPGPALDGFDMVIEFFVKLAILGPYAFFLIYRVWTVGPPDPTLSSAGYGMALVVTVFAYPYLLMFTDISLPSWHLHALAAITWAMILVEILRGRNEIESETGQISD</sequence>
<keyword evidence="1" id="KW-0472">Membrane</keyword>
<protein>
    <submittedName>
        <fullName evidence="2">Uncharacterized protein</fullName>
    </submittedName>
</protein>
<dbReference type="Proteomes" id="UP000291097">
    <property type="component" value="Unassembled WGS sequence"/>
</dbReference>
<proteinExistence type="predicted"/>
<dbReference type="EMBL" id="SHMP01000010">
    <property type="protein sequence ID" value="RZV05261.1"/>
    <property type="molecule type" value="Genomic_DNA"/>
</dbReference>
<accession>A0A482Y1C3</accession>
<feature type="transmembrane region" description="Helical" evidence="1">
    <location>
        <begin position="188"/>
        <end position="208"/>
    </location>
</feature>
<dbReference type="AlphaFoldDB" id="A0A482Y1C3"/>
<evidence type="ECO:0000256" key="1">
    <source>
        <dbReference type="SAM" id="Phobius"/>
    </source>
</evidence>
<organism evidence="2 3">
    <name type="scientific">Natrinema hispanicum</name>
    <dbReference type="NCBI Taxonomy" id="392421"/>
    <lineage>
        <taxon>Archaea</taxon>
        <taxon>Methanobacteriati</taxon>
        <taxon>Methanobacteriota</taxon>
        <taxon>Stenosarchaea group</taxon>
        <taxon>Halobacteria</taxon>
        <taxon>Halobacteriales</taxon>
        <taxon>Natrialbaceae</taxon>
        <taxon>Natrinema</taxon>
    </lineage>
</organism>
<dbReference type="RefSeq" id="WP_130501966.1">
    <property type="nucleotide sequence ID" value="NZ_SHMP01000010.1"/>
</dbReference>
<evidence type="ECO:0000313" key="2">
    <source>
        <dbReference type="EMBL" id="RZV05261.1"/>
    </source>
</evidence>
<gene>
    <name evidence="2" type="ORF">BDK88_4287</name>
</gene>